<protein>
    <submittedName>
        <fullName evidence="1">Restriction alleviation protein, Lar family</fullName>
    </submittedName>
</protein>
<dbReference type="InterPro" id="IPR019908">
    <property type="entry name" value="Toxin_RalR"/>
</dbReference>
<dbReference type="EMBL" id="SMFL01000002">
    <property type="protein sequence ID" value="TDE17694.1"/>
    <property type="molecule type" value="Genomic_DNA"/>
</dbReference>
<evidence type="ECO:0000313" key="1">
    <source>
        <dbReference type="EMBL" id="TDE17694.1"/>
    </source>
</evidence>
<sequence>MTDKPDLLPCPFCGGGSMIIEPYDNSSKYVLCQGCSAMGSIKDTVEETIAAWNTRTAAPLPEDKQKALDWWNEFTDGGAGPHDETIRASLQTPSESDNAALQSVIDQLQKQADALAEALRYVPDPAFYSESVLNKDLTVWFEKTRREALANYNKFKQGE</sequence>
<dbReference type="Pfam" id="PF14354">
    <property type="entry name" value="Lar_restr_allev"/>
    <property type="match status" value="1"/>
</dbReference>
<name>A0A4R5DY97_9BACT</name>
<dbReference type="NCBIfam" id="TIGR03655">
    <property type="entry name" value="anti_R_Lar"/>
    <property type="match status" value="1"/>
</dbReference>
<dbReference type="OrthoDB" id="8778022at2"/>
<dbReference type="Proteomes" id="UP000294850">
    <property type="component" value="Unassembled WGS sequence"/>
</dbReference>
<reference evidence="1 2" key="1">
    <citation type="submission" date="2019-03" db="EMBL/GenBank/DDBJ databases">
        <title>Dyadobacter AR-3-6 sp. nov., isolated from arctic soil.</title>
        <authorList>
            <person name="Chaudhary D.K."/>
        </authorList>
    </citation>
    <scope>NUCLEOTIDE SEQUENCE [LARGE SCALE GENOMIC DNA]</scope>
    <source>
        <strain evidence="1 2">AR-3-6</strain>
    </source>
</reference>
<evidence type="ECO:0000313" key="2">
    <source>
        <dbReference type="Proteomes" id="UP000294850"/>
    </source>
</evidence>
<organism evidence="1 2">
    <name type="scientific">Dyadobacter psychrotolerans</name>
    <dbReference type="NCBI Taxonomy" id="2541721"/>
    <lineage>
        <taxon>Bacteria</taxon>
        <taxon>Pseudomonadati</taxon>
        <taxon>Bacteroidota</taxon>
        <taxon>Cytophagia</taxon>
        <taxon>Cytophagales</taxon>
        <taxon>Spirosomataceae</taxon>
        <taxon>Dyadobacter</taxon>
    </lineage>
</organism>
<comment type="caution">
    <text evidence="1">The sequence shown here is derived from an EMBL/GenBank/DDBJ whole genome shotgun (WGS) entry which is preliminary data.</text>
</comment>
<dbReference type="RefSeq" id="WP_131957560.1">
    <property type="nucleotide sequence ID" value="NZ_SMFL01000002.1"/>
</dbReference>
<accession>A0A4R5DY97</accession>
<dbReference type="AlphaFoldDB" id="A0A4R5DY97"/>
<keyword evidence="2" id="KW-1185">Reference proteome</keyword>
<proteinExistence type="predicted"/>
<gene>
    <name evidence="1" type="ORF">E0F88_07335</name>
</gene>